<dbReference type="EMBL" id="LR134117">
    <property type="protein sequence ID" value="VDZ63516.1"/>
    <property type="molecule type" value="Genomic_DNA"/>
</dbReference>
<reference evidence="1 2" key="1">
    <citation type="submission" date="2018-12" db="EMBL/GenBank/DDBJ databases">
        <authorList>
            <consortium name="Pathogen Informatics"/>
        </authorList>
    </citation>
    <scope>NUCLEOTIDE SEQUENCE [LARGE SCALE GENOMIC DNA]</scope>
    <source>
        <strain evidence="1 2">NCTC11214</strain>
    </source>
</reference>
<proteinExistence type="predicted"/>
<sequence length="61" mass="6813">MSNTPHHQTSQAALAARFRQPLAAVSVRRANMKAQTNMSAVKHCISTTGWSFRTSCIWRPN</sequence>
<organism evidence="1 2">
    <name type="scientific">Serratia odorifera</name>
    <dbReference type="NCBI Taxonomy" id="618"/>
    <lineage>
        <taxon>Bacteria</taxon>
        <taxon>Pseudomonadati</taxon>
        <taxon>Pseudomonadota</taxon>
        <taxon>Gammaproteobacteria</taxon>
        <taxon>Enterobacterales</taxon>
        <taxon>Yersiniaceae</taxon>
        <taxon>Serratia</taxon>
    </lineage>
</organism>
<name>A0A3S4DPS9_SEROD</name>
<gene>
    <name evidence="1" type="ORF">NCTC11214_04504</name>
</gene>
<accession>A0A3S4DPS9</accession>
<evidence type="ECO:0000313" key="1">
    <source>
        <dbReference type="EMBL" id="VDZ63516.1"/>
    </source>
</evidence>
<dbReference type="KEGG" id="sof:NCTC11214_04504"/>
<protein>
    <submittedName>
        <fullName evidence="1">Uncharacterized protein</fullName>
    </submittedName>
</protein>
<dbReference type="Proteomes" id="UP000281391">
    <property type="component" value="Chromosome"/>
</dbReference>
<dbReference type="AlphaFoldDB" id="A0A3S4DPS9"/>
<evidence type="ECO:0000313" key="2">
    <source>
        <dbReference type="Proteomes" id="UP000281391"/>
    </source>
</evidence>